<feature type="compositionally biased region" description="Acidic residues" evidence="1">
    <location>
        <begin position="1"/>
        <end position="10"/>
    </location>
</feature>
<gene>
    <name evidence="2" type="ORF">QTP70_024166</name>
</gene>
<sequence length="228" mass="25649">MAASTMEEENMVQRDQQDVPNRPSQYVWACQVCPASYSISGSNSPPGGDRLTAPPLSSPECPRHAAKGTMRLKRDLILLVLISLCVAQKKGTQETWEHRDKTNGKSCSNLTQVLDNWKYAIMYQVKDLLVNDHASVLPEYVRIKSLSDAVDDLYKQFNTLKDSLGKLTSKFDKVEDFVDELQAGKIPKAWMWKAPKRPPVRVPIQTPVRASGRGQWVRRARARRGPGT</sequence>
<feature type="region of interest" description="Disordered" evidence="1">
    <location>
        <begin position="40"/>
        <end position="63"/>
    </location>
</feature>
<name>A0AAE0QGR2_9TELE</name>
<protein>
    <submittedName>
        <fullName evidence="2">Uncharacterized protein</fullName>
    </submittedName>
</protein>
<evidence type="ECO:0000313" key="3">
    <source>
        <dbReference type="Proteomes" id="UP001274896"/>
    </source>
</evidence>
<dbReference type="Proteomes" id="UP001274896">
    <property type="component" value="Unassembled WGS sequence"/>
</dbReference>
<feature type="region of interest" description="Disordered" evidence="1">
    <location>
        <begin position="1"/>
        <end position="20"/>
    </location>
</feature>
<accession>A0AAE0QGR2</accession>
<dbReference type="EMBL" id="JAUCMX010000016">
    <property type="protein sequence ID" value="KAK3520419.1"/>
    <property type="molecule type" value="Genomic_DNA"/>
</dbReference>
<dbReference type="AlphaFoldDB" id="A0AAE0QGR2"/>
<comment type="caution">
    <text evidence="2">The sequence shown here is derived from an EMBL/GenBank/DDBJ whole genome shotgun (WGS) entry which is preliminary data.</text>
</comment>
<proteinExistence type="predicted"/>
<evidence type="ECO:0000313" key="2">
    <source>
        <dbReference type="EMBL" id="KAK3520419.1"/>
    </source>
</evidence>
<reference evidence="2" key="1">
    <citation type="submission" date="2023-06" db="EMBL/GenBank/DDBJ databases">
        <title>Male Hemibagrus guttatus genome.</title>
        <authorList>
            <person name="Bian C."/>
        </authorList>
    </citation>
    <scope>NUCLEOTIDE SEQUENCE</scope>
    <source>
        <strain evidence="2">Male_cb2023</strain>
        <tissue evidence="2">Muscle</tissue>
    </source>
</reference>
<keyword evidence="3" id="KW-1185">Reference proteome</keyword>
<dbReference type="PANTHER" id="PTHR41693">
    <property type="entry name" value="HEME-BINDING PROTEIN 1"/>
    <property type="match status" value="1"/>
</dbReference>
<evidence type="ECO:0000256" key="1">
    <source>
        <dbReference type="SAM" id="MobiDB-lite"/>
    </source>
</evidence>
<organism evidence="2 3">
    <name type="scientific">Hemibagrus guttatus</name>
    <dbReference type="NCBI Taxonomy" id="175788"/>
    <lineage>
        <taxon>Eukaryota</taxon>
        <taxon>Metazoa</taxon>
        <taxon>Chordata</taxon>
        <taxon>Craniata</taxon>
        <taxon>Vertebrata</taxon>
        <taxon>Euteleostomi</taxon>
        <taxon>Actinopterygii</taxon>
        <taxon>Neopterygii</taxon>
        <taxon>Teleostei</taxon>
        <taxon>Ostariophysi</taxon>
        <taxon>Siluriformes</taxon>
        <taxon>Bagridae</taxon>
        <taxon>Hemibagrus</taxon>
    </lineage>
</organism>
<dbReference type="PANTHER" id="PTHR41693:SF2">
    <property type="entry name" value="BIOGENESIS OF LYSOSOME-RELATED ORGANELLES COMPLEX 1 SUBUNIT 2"/>
    <property type="match status" value="1"/>
</dbReference>